<evidence type="ECO:0000313" key="3">
    <source>
        <dbReference type="Proteomes" id="UP000198741"/>
    </source>
</evidence>
<organism evidence="2 3">
    <name type="scientific">Nakamurella panacisegetis</name>
    <dbReference type="NCBI Taxonomy" id="1090615"/>
    <lineage>
        <taxon>Bacteria</taxon>
        <taxon>Bacillati</taxon>
        <taxon>Actinomycetota</taxon>
        <taxon>Actinomycetes</taxon>
        <taxon>Nakamurellales</taxon>
        <taxon>Nakamurellaceae</taxon>
        <taxon>Nakamurella</taxon>
    </lineage>
</organism>
<feature type="transmembrane region" description="Helical" evidence="1">
    <location>
        <begin position="192"/>
        <end position="212"/>
    </location>
</feature>
<keyword evidence="1" id="KW-0472">Membrane</keyword>
<feature type="transmembrane region" description="Helical" evidence="1">
    <location>
        <begin position="20"/>
        <end position="41"/>
    </location>
</feature>
<proteinExistence type="predicted"/>
<keyword evidence="1" id="KW-1133">Transmembrane helix</keyword>
<feature type="transmembrane region" description="Helical" evidence="1">
    <location>
        <begin position="158"/>
        <end position="186"/>
    </location>
</feature>
<feature type="transmembrane region" description="Helical" evidence="1">
    <location>
        <begin position="221"/>
        <end position="238"/>
    </location>
</feature>
<evidence type="ECO:0000256" key="1">
    <source>
        <dbReference type="SAM" id="Phobius"/>
    </source>
</evidence>
<evidence type="ECO:0000313" key="2">
    <source>
        <dbReference type="EMBL" id="SDP50933.1"/>
    </source>
</evidence>
<feature type="transmembrane region" description="Helical" evidence="1">
    <location>
        <begin position="117"/>
        <end position="137"/>
    </location>
</feature>
<gene>
    <name evidence="2" type="ORF">SAMN04515671_4562</name>
</gene>
<reference evidence="2 3" key="1">
    <citation type="submission" date="2016-10" db="EMBL/GenBank/DDBJ databases">
        <authorList>
            <person name="de Groot N.N."/>
        </authorList>
    </citation>
    <scope>NUCLEOTIDE SEQUENCE [LARGE SCALE GENOMIC DNA]</scope>
    <source>
        <strain evidence="3">P4-7,KCTC 19426,CECT 7604</strain>
    </source>
</reference>
<dbReference type="Proteomes" id="UP000198741">
    <property type="component" value="Chromosome I"/>
</dbReference>
<dbReference type="AlphaFoldDB" id="A0A1H0TA56"/>
<dbReference type="EMBL" id="LT629710">
    <property type="protein sequence ID" value="SDP50933.1"/>
    <property type="molecule type" value="Genomic_DNA"/>
</dbReference>
<feature type="transmembrane region" description="Helical" evidence="1">
    <location>
        <begin position="86"/>
        <end position="105"/>
    </location>
</feature>
<accession>A0A1H0TA56</accession>
<protein>
    <submittedName>
        <fullName evidence="2">Uncharacterized protein</fullName>
    </submittedName>
</protein>
<keyword evidence="1" id="KW-0812">Transmembrane</keyword>
<sequence>MSDAGGVVVARDRVLPATRALSIVIIPFLLVAFVLLFFWPSANDTARLFAWRIVPDFTSMVLGSVYLGGAYFFFRAATATQWHRVGGGFIPVGLFASLMAVATIAHWGKFIHTNIAFWLWVTLYFTTPFLVFAAWLWNRREQFGRTDGDPMLRPRTTLVIGVAGVAAVATCVFLFLTPRAAIAIWPWSLTELTARVMGAIFALGAAGLGAFTDKRWTSMRILLQVAGVMLVLIFIAAVRARSDFDTTKPLTWVFAAGFLGMAVGTAILYTRMERAARTSHAGP</sequence>
<keyword evidence="3" id="KW-1185">Reference proteome</keyword>
<feature type="transmembrane region" description="Helical" evidence="1">
    <location>
        <begin position="53"/>
        <end position="74"/>
    </location>
</feature>
<feature type="transmembrane region" description="Helical" evidence="1">
    <location>
        <begin position="250"/>
        <end position="269"/>
    </location>
</feature>
<name>A0A1H0TA56_9ACTN</name>